<dbReference type="EnsemblMetazoa" id="ISCW004018-RA">
    <property type="protein sequence ID" value="ISCW004018-PA"/>
    <property type="gene ID" value="ISCW004018"/>
</dbReference>
<dbReference type="AlphaFoldDB" id="B7PFA5"/>
<proteinExistence type="predicted"/>
<dbReference type="VEuPathDB" id="VectorBase:ISCI004018"/>
<feature type="chain" id="PRO_5014568005" description="Antimicrobial peptide microplusin" evidence="1">
    <location>
        <begin position="20"/>
        <end position="118"/>
    </location>
</feature>
<gene>
    <name evidence="3" type="primary">8050583</name>
    <name evidence="2" type="ORF">IscW_ISCW004018</name>
</gene>
<evidence type="ECO:0008006" key="5">
    <source>
        <dbReference type="Google" id="ProtNLM"/>
    </source>
</evidence>
<accession>B7PFA5</accession>
<keyword evidence="4" id="KW-1185">Reference proteome</keyword>
<dbReference type="EMBL" id="DS700881">
    <property type="protein sequence ID" value="EEC05277.1"/>
    <property type="molecule type" value="Genomic_DNA"/>
</dbReference>
<name>B7PFA5_IXOSC</name>
<dbReference type="InParanoid" id="B7PFA5"/>
<evidence type="ECO:0000313" key="2">
    <source>
        <dbReference type="EMBL" id="EEC05277.1"/>
    </source>
</evidence>
<dbReference type="Gene3D" id="1.10.150.440">
    <property type="match status" value="1"/>
</dbReference>
<protein>
    <recommendedName>
        <fullName evidence="5">Antimicrobial peptide microplusin</fullName>
    </recommendedName>
</protein>
<evidence type="ECO:0000313" key="4">
    <source>
        <dbReference type="Proteomes" id="UP000001555"/>
    </source>
</evidence>
<evidence type="ECO:0000256" key="1">
    <source>
        <dbReference type="SAM" id="SignalP"/>
    </source>
</evidence>
<dbReference type="PaxDb" id="6945-B7PFA5"/>
<organism>
    <name type="scientific">Ixodes scapularis</name>
    <name type="common">Black-legged tick</name>
    <name type="synonym">Deer tick</name>
    <dbReference type="NCBI Taxonomy" id="6945"/>
    <lineage>
        <taxon>Eukaryota</taxon>
        <taxon>Metazoa</taxon>
        <taxon>Ecdysozoa</taxon>
        <taxon>Arthropoda</taxon>
        <taxon>Chelicerata</taxon>
        <taxon>Arachnida</taxon>
        <taxon>Acari</taxon>
        <taxon>Parasitiformes</taxon>
        <taxon>Ixodida</taxon>
        <taxon>Ixodoidea</taxon>
        <taxon>Ixodidae</taxon>
        <taxon>Ixodinae</taxon>
        <taxon>Ixodes</taxon>
    </lineage>
</organism>
<evidence type="ECO:0000313" key="3">
    <source>
        <dbReference type="EnsemblMetazoa" id="ISCW004018-PA"/>
    </source>
</evidence>
<sequence>MRCLLVCAFAASVMLLTYAQVPTLCDKTDEQLRAGVKCLKEKASPSLRRTLDRLKARVGCSADTCTVEYLCSHKKAHLAVTLTDAEKAEFRQLVEQCNAVPTKTSSNFIVAWIKSWFA</sequence>
<feature type="signal peptide" evidence="1">
    <location>
        <begin position="1"/>
        <end position="19"/>
    </location>
</feature>
<reference evidence="3" key="2">
    <citation type="submission" date="2020-05" db="UniProtKB">
        <authorList>
            <consortium name="EnsemblMetazoa"/>
        </authorList>
    </citation>
    <scope>IDENTIFICATION</scope>
    <source>
        <strain evidence="3">wikel</strain>
    </source>
</reference>
<reference evidence="2 4" key="1">
    <citation type="submission" date="2008-03" db="EMBL/GenBank/DDBJ databases">
        <title>Annotation of Ixodes scapularis.</title>
        <authorList>
            <consortium name="Ixodes scapularis Genome Project Consortium"/>
            <person name="Caler E."/>
            <person name="Hannick L.I."/>
            <person name="Bidwell S."/>
            <person name="Joardar V."/>
            <person name="Thiagarajan M."/>
            <person name="Amedeo P."/>
            <person name="Galinsky K.J."/>
            <person name="Schobel S."/>
            <person name="Inman J."/>
            <person name="Hostetler J."/>
            <person name="Miller J."/>
            <person name="Hammond M."/>
            <person name="Megy K."/>
            <person name="Lawson D."/>
            <person name="Kodira C."/>
            <person name="Sutton G."/>
            <person name="Meyer J."/>
            <person name="Hill C.A."/>
            <person name="Birren B."/>
            <person name="Nene V."/>
            <person name="Collins F."/>
            <person name="Alarcon-Chaidez F."/>
            <person name="Wikel S."/>
            <person name="Strausberg R."/>
        </authorList>
    </citation>
    <scope>NUCLEOTIDE SEQUENCE [LARGE SCALE GENOMIC DNA]</scope>
    <source>
        <strain evidence="4">Wikel</strain>
        <strain evidence="2">Wikel colony</strain>
    </source>
</reference>
<keyword evidence="1" id="KW-0732">Signal</keyword>
<dbReference type="Proteomes" id="UP000001555">
    <property type="component" value="Unassembled WGS sequence"/>
</dbReference>
<dbReference type="HOGENOM" id="CLU_2111548_0_0_1"/>
<dbReference type="KEGG" id="isc:8050583"/>
<dbReference type="VEuPathDB" id="VectorBase:ISCP_004332"/>
<dbReference type="VEuPathDB" id="VectorBase:ISCW004018"/>
<dbReference type="EMBL" id="ABJB010981412">
    <property type="status" value="NOT_ANNOTATED_CDS"/>
    <property type="molecule type" value="Genomic_DNA"/>
</dbReference>